<keyword evidence="2" id="KW-1185">Reference proteome</keyword>
<dbReference type="RefSeq" id="WP_330137255.1">
    <property type="nucleotide sequence ID" value="NZ_JAUTXY010000030.1"/>
</dbReference>
<dbReference type="Proteomes" id="UP001336020">
    <property type="component" value="Unassembled WGS sequence"/>
</dbReference>
<name>A0ABU7LKU4_9NOCA</name>
<dbReference type="EMBL" id="JAUTXY010000030">
    <property type="protein sequence ID" value="MEE2062196.1"/>
    <property type="molecule type" value="Genomic_DNA"/>
</dbReference>
<gene>
    <name evidence="1" type="ORF">Q7514_32195</name>
</gene>
<accession>A0ABU7LKU4</accession>
<evidence type="ECO:0000313" key="1">
    <source>
        <dbReference type="EMBL" id="MEE2062196.1"/>
    </source>
</evidence>
<evidence type="ECO:0000313" key="2">
    <source>
        <dbReference type="Proteomes" id="UP001336020"/>
    </source>
</evidence>
<reference evidence="1 2" key="1">
    <citation type="submission" date="2023-07" db="EMBL/GenBank/DDBJ databases">
        <authorList>
            <person name="Girao M."/>
            <person name="Carvalho M.F."/>
        </authorList>
    </citation>
    <scope>NUCLEOTIDE SEQUENCE [LARGE SCALE GENOMIC DNA]</scope>
    <source>
        <strain evidence="1 2">YIM65754</strain>
    </source>
</reference>
<protein>
    <submittedName>
        <fullName evidence="1">Uncharacterized protein</fullName>
    </submittedName>
</protein>
<organism evidence="1 2">
    <name type="scientific">Rhodococcus artemisiae</name>
    <dbReference type="NCBI Taxonomy" id="714159"/>
    <lineage>
        <taxon>Bacteria</taxon>
        <taxon>Bacillati</taxon>
        <taxon>Actinomycetota</taxon>
        <taxon>Actinomycetes</taxon>
        <taxon>Mycobacteriales</taxon>
        <taxon>Nocardiaceae</taxon>
        <taxon>Rhodococcus</taxon>
    </lineage>
</organism>
<proteinExistence type="predicted"/>
<comment type="caution">
    <text evidence="1">The sequence shown here is derived from an EMBL/GenBank/DDBJ whole genome shotgun (WGS) entry which is preliminary data.</text>
</comment>
<sequence>MTNTLATVRIDLDTTTTTTTTTAPHPAQILRPPTDYRTLLRLRRSLPAAALTSALAAIFDDTDLHTLAARGMYLARRAHTDTAAALELAAVATVLADALAAPTATPVTTAIDALRTDPRHAHRGARELLMLAYRALLTDLAVVNAPPLRAAH</sequence>